<reference evidence="6 7" key="1">
    <citation type="journal article" date="2014" name="Genome Announc.">
        <title>Draft genome sequences of eight enterohepatic helicobacter species isolated from both laboratory and wild rodents.</title>
        <authorList>
            <person name="Sheh A."/>
            <person name="Shen Z."/>
            <person name="Fox J.G."/>
        </authorList>
    </citation>
    <scope>NUCLEOTIDE SEQUENCE [LARGE SCALE GENOMIC DNA]</scope>
    <source>
        <strain evidence="6 7">MIT 01-6451</strain>
    </source>
</reference>
<sequence length="363" mass="41427">MSQYSLISNDFLLESYDYTLPQNAIAQNPANPRESAKLLVYERQSGRITHSNFYHFCDFIPQGTLIVLNDTKVIQARIYAHKINSLTQGLSQKHYEIFFHKPLDSINQSTLFLAQIKGRVKKGDRLIIADSISTQASIIVEIKECLTNGLRIVKFIQNNQDLNYPLVLNMLEKYGHIPLPPYIKRNDEKSDVLFYQSVFANHLGSIAAPTASLHFSEKSLESMRKHFELCFITLHVGAGTFMSVESADIRHHNIHTESYSLSIESAKALQKANKVLCVGTTSARCVEHYMRHKALNGECDIFLYPSVKFERVDYLLTNFHLPKSTLLMLVSAMIGREKCLELYQLALQQGYRFYSYGDGMLIL</sequence>
<keyword evidence="7" id="KW-1185">Reference proteome</keyword>
<dbReference type="GO" id="GO:0005737">
    <property type="term" value="C:cytoplasm"/>
    <property type="evidence" value="ECO:0007669"/>
    <property type="project" value="UniProtKB-SubCell"/>
</dbReference>
<comment type="caution">
    <text evidence="6">The sequence shown here is derived from an EMBL/GenBank/DDBJ whole genome shotgun (WGS) entry which is preliminary data.</text>
</comment>
<proteinExistence type="inferred from homology"/>
<dbReference type="Gene3D" id="3.40.1780.10">
    <property type="entry name" value="QueA-like"/>
    <property type="match status" value="1"/>
</dbReference>
<dbReference type="EC" id="2.4.99.17" evidence="5"/>
<dbReference type="AlphaFoldDB" id="A0A4U8TRU9"/>
<comment type="function">
    <text evidence="5">Transfers and isomerizes the ribose moiety from AdoMet to the 7-aminomethyl group of 7-deazaguanine (preQ1-tRNA) to give epoxyqueuosine (oQ-tRNA).</text>
</comment>
<dbReference type="UniPathway" id="UPA00392"/>
<keyword evidence="4 5" id="KW-0671">Queuosine biosynthesis</keyword>
<dbReference type="RefSeq" id="WP_034362372.1">
    <property type="nucleotide sequence ID" value="NZ_CAJUDB010000008.1"/>
</dbReference>
<evidence type="ECO:0000256" key="2">
    <source>
        <dbReference type="ARBA" id="ARBA00022679"/>
    </source>
</evidence>
<dbReference type="OrthoDB" id="9805933at2"/>
<gene>
    <name evidence="5 6" type="primary">queA</name>
    <name evidence="6" type="ORF">LS65_001075</name>
</gene>
<dbReference type="Gene3D" id="2.40.10.240">
    <property type="entry name" value="QueA-like"/>
    <property type="match status" value="1"/>
</dbReference>
<evidence type="ECO:0000256" key="4">
    <source>
        <dbReference type="ARBA" id="ARBA00022785"/>
    </source>
</evidence>
<accession>A0A4U8TRU9</accession>
<dbReference type="GO" id="GO:0051075">
    <property type="term" value="F:S-adenosylmethionine:tRNA ribosyltransferase-isomerase activity"/>
    <property type="evidence" value="ECO:0007669"/>
    <property type="project" value="UniProtKB-EC"/>
</dbReference>
<keyword evidence="2 5" id="KW-0808">Transferase</keyword>
<comment type="similarity">
    <text evidence="5">Belongs to the QueA family.</text>
</comment>
<dbReference type="InterPro" id="IPR042118">
    <property type="entry name" value="QueA_dom1"/>
</dbReference>
<dbReference type="SUPFAM" id="SSF111337">
    <property type="entry name" value="QueA-like"/>
    <property type="match status" value="1"/>
</dbReference>
<dbReference type="Pfam" id="PF02547">
    <property type="entry name" value="Queuosine_synth"/>
    <property type="match status" value="1"/>
</dbReference>
<keyword evidence="6" id="KW-0328">Glycosyltransferase</keyword>
<dbReference type="InterPro" id="IPR003699">
    <property type="entry name" value="QueA"/>
</dbReference>
<comment type="catalytic activity">
    <reaction evidence="5">
        <text>7-aminomethyl-7-carbaguanosine(34) in tRNA + S-adenosyl-L-methionine = epoxyqueuosine(34) in tRNA + adenine + L-methionine + 2 H(+)</text>
        <dbReference type="Rhea" id="RHEA:32155"/>
        <dbReference type="Rhea" id="RHEA-COMP:10342"/>
        <dbReference type="Rhea" id="RHEA-COMP:18582"/>
        <dbReference type="ChEBI" id="CHEBI:15378"/>
        <dbReference type="ChEBI" id="CHEBI:16708"/>
        <dbReference type="ChEBI" id="CHEBI:57844"/>
        <dbReference type="ChEBI" id="CHEBI:59789"/>
        <dbReference type="ChEBI" id="CHEBI:82833"/>
        <dbReference type="ChEBI" id="CHEBI:194443"/>
        <dbReference type="EC" id="2.4.99.17"/>
    </reaction>
</comment>
<evidence type="ECO:0000313" key="6">
    <source>
        <dbReference type="EMBL" id="TLE03392.1"/>
    </source>
</evidence>
<dbReference type="PANTHER" id="PTHR30307">
    <property type="entry name" value="S-ADENOSYLMETHIONINE:TRNA RIBOSYLTRANSFERASE-ISOMERASE"/>
    <property type="match status" value="1"/>
</dbReference>
<keyword evidence="1 5" id="KW-0963">Cytoplasm</keyword>
<dbReference type="InterPro" id="IPR042119">
    <property type="entry name" value="QueA_dom2"/>
</dbReference>
<dbReference type="NCBIfam" id="NF001140">
    <property type="entry name" value="PRK00147.1"/>
    <property type="match status" value="1"/>
</dbReference>
<name>A0A4U8TRU9_9HELI</name>
<dbReference type="STRING" id="425400.LS65_06010"/>
<protein>
    <recommendedName>
        <fullName evidence="5">S-adenosylmethionine:tRNA ribosyltransferase-isomerase</fullName>
        <ecNumber evidence="5">2.4.99.17</ecNumber>
    </recommendedName>
    <alternativeName>
        <fullName evidence="5">Queuosine biosynthesis protein QueA</fullName>
    </alternativeName>
</protein>
<dbReference type="HAMAP" id="MF_00113">
    <property type="entry name" value="QueA"/>
    <property type="match status" value="1"/>
</dbReference>
<dbReference type="InterPro" id="IPR036100">
    <property type="entry name" value="QueA_sf"/>
</dbReference>
<comment type="subunit">
    <text evidence="5">Monomer.</text>
</comment>
<comment type="pathway">
    <text evidence="5">tRNA modification; tRNA-queuosine biosynthesis.</text>
</comment>
<dbReference type="NCBIfam" id="TIGR00113">
    <property type="entry name" value="queA"/>
    <property type="match status" value="1"/>
</dbReference>
<comment type="subcellular location">
    <subcellularLocation>
        <location evidence="5">Cytoplasm</location>
    </subcellularLocation>
</comment>
<dbReference type="GeneID" id="82321179"/>
<evidence type="ECO:0000256" key="3">
    <source>
        <dbReference type="ARBA" id="ARBA00022691"/>
    </source>
</evidence>
<organism evidence="6 7">
    <name type="scientific">Helicobacter japonicus</name>
    <dbReference type="NCBI Taxonomy" id="425400"/>
    <lineage>
        <taxon>Bacteria</taxon>
        <taxon>Pseudomonadati</taxon>
        <taxon>Campylobacterota</taxon>
        <taxon>Epsilonproteobacteria</taxon>
        <taxon>Campylobacterales</taxon>
        <taxon>Helicobacteraceae</taxon>
        <taxon>Helicobacter</taxon>
    </lineage>
</organism>
<dbReference type="PANTHER" id="PTHR30307:SF0">
    <property type="entry name" value="S-ADENOSYLMETHIONINE:TRNA RIBOSYLTRANSFERASE-ISOMERASE"/>
    <property type="match status" value="1"/>
</dbReference>
<dbReference type="EMBL" id="JRMQ02000001">
    <property type="protein sequence ID" value="TLE03392.1"/>
    <property type="molecule type" value="Genomic_DNA"/>
</dbReference>
<dbReference type="Proteomes" id="UP000029707">
    <property type="component" value="Unassembled WGS sequence"/>
</dbReference>
<dbReference type="GO" id="GO:0008616">
    <property type="term" value="P:tRNA queuosine(34) biosynthetic process"/>
    <property type="evidence" value="ECO:0007669"/>
    <property type="project" value="UniProtKB-UniRule"/>
</dbReference>
<evidence type="ECO:0000256" key="1">
    <source>
        <dbReference type="ARBA" id="ARBA00022490"/>
    </source>
</evidence>
<evidence type="ECO:0000256" key="5">
    <source>
        <dbReference type="HAMAP-Rule" id="MF_00113"/>
    </source>
</evidence>
<keyword evidence="3 5" id="KW-0949">S-adenosyl-L-methionine</keyword>
<evidence type="ECO:0000313" key="7">
    <source>
        <dbReference type="Proteomes" id="UP000029707"/>
    </source>
</evidence>